<evidence type="ECO:0000313" key="2">
    <source>
        <dbReference type="Proteomes" id="UP001304683"/>
    </source>
</evidence>
<reference evidence="1 2" key="1">
    <citation type="submission" date="2023-08" db="EMBL/GenBank/DDBJ databases">
        <title>Genome sequence of Thermaerobacter compostii strain Ins1, a spore-forming filamentous bacterium isolated from a deep geothermal reservoir.</title>
        <authorList>
            <person name="Bregnard D."/>
            <person name="Gonzalez D."/>
            <person name="Junier P."/>
        </authorList>
    </citation>
    <scope>NUCLEOTIDE SEQUENCE [LARGE SCALE GENOMIC DNA]</scope>
    <source>
        <strain evidence="1 2">Ins1</strain>
    </source>
</reference>
<evidence type="ECO:0000313" key="1">
    <source>
        <dbReference type="EMBL" id="WPD19764.1"/>
    </source>
</evidence>
<dbReference type="Proteomes" id="UP001304683">
    <property type="component" value="Chromosome"/>
</dbReference>
<organism evidence="1 2">
    <name type="scientific">Thermaerobacter composti</name>
    <dbReference type="NCBI Taxonomy" id="554949"/>
    <lineage>
        <taxon>Bacteria</taxon>
        <taxon>Bacillati</taxon>
        <taxon>Bacillota</taxon>
        <taxon>Clostridia</taxon>
        <taxon>Eubacteriales</taxon>
        <taxon>Clostridiales Family XVII. Incertae Sedis</taxon>
        <taxon>Thermaerobacter</taxon>
    </lineage>
</organism>
<proteinExistence type="predicted"/>
<keyword evidence="2" id="KW-1185">Reference proteome</keyword>
<accession>A0ABZ0QSM9</accession>
<dbReference type="EMBL" id="CP132508">
    <property type="protein sequence ID" value="WPD19764.1"/>
    <property type="molecule type" value="Genomic_DNA"/>
</dbReference>
<dbReference type="RefSeq" id="WP_318751252.1">
    <property type="nucleotide sequence ID" value="NZ_CP132508.1"/>
</dbReference>
<name>A0ABZ0QSM9_9FIRM</name>
<sequence length="53" mass="5880">MNEDGSARTHLQLVDSVCQGGRVRQRVVATLGRLEDLQNGRLDALIENLARFS</sequence>
<protein>
    <submittedName>
        <fullName evidence="1">Uncharacterized protein</fullName>
    </submittedName>
</protein>
<gene>
    <name evidence="1" type="ORF">Q5761_03630</name>
</gene>